<reference evidence="1 2" key="1">
    <citation type="submission" date="2019-08" db="EMBL/GenBank/DDBJ databases">
        <title>Bradyrhizobium hipponensis sp. nov., a rhizobium isolated from a Lupinus angustifolius root nodule in Tunisia.</title>
        <authorList>
            <person name="Off K."/>
            <person name="Rejili M."/>
            <person name="Mars M."/>
            <person name="Brachmann A."/>
            <person name="Marin M."/>
        </authorList>
    </citation>
    <scope>NUCLEOTIDE SEQUENCE [LARGE SCALE GENOMIC DNA]</scope>
    <source>
        <strain evidence="2">aSej3</strain>
    </source>
</reference>
<dbReference type="RefSeq" id="WP_148737259.1">
    <property type="nucleotide sequence ID" value="NZ_VSTH01000013.1"/>
</dbReference>
<dbReference type="EMBL" id="VSTH01000013">
    <property type="protein sequence ID" value="TYO68055.1"/>
    <property type="molecule type" value="Genomic_DNA"/>
</dbReference>
<dbReference type="Proteomes" id="UP000324797">
    <property type="component" value="Unassembled WGS sequence"/>
</dbReference>
<evidence type="ECO:0000313" key="2">
    <source>
        <dbReference type="Proteomes" id="UP000324797"/>
    </source>
</evidence>
<dbReference type="AlphaFoldDB" id="A0A5S4YWL7"/>
<name>A0A5S4YWL7_9BRAD</name>
<proteinExistence type="predicted"/>
<sequence>MRKLSTMIASITMLVAFVLPAIAGISTYPPRMSETAIARADNAYAAFDGQAPKSATELDEHVYHGGPKVND</sequence>
<comment type="caution">
    <text evidence="1">The sequence shown here is derived from an EMBL/GenBank/DDBJ whole genome shotgun (WGS) entry which is preliminary data.</text>
</comment>
<keyword evidence="2" id="KW-1185">Reference proteome</keyword>
<protein>
    <submittedName>
        <fullName evidence="1">Uncharacterized protein</fullName>
    </submittedName>
</protein>
<evidence type="ECO:0000313" key="1">
    <source>
        <dbReference type="EMBL" id="TYO68055.1"/>
    </source>
</evidence>
<organism evidence="1 2">
    <name type="scientific">Bradyrhizobium hipponense</name>
    <dbReference type="NCBI Taxonomy" id="2605638"/>
    <lineage>
        <taxon>Bacteria</taxon>
        <taxon>Pseudomonadati</taxon>
        <taxon>Pseudomonadota</taxon>
        <taxon>Alphaproteobacteria</taxon>
        <taxon>Hyphomicrobiales</taxon>
        <taxon>Nitrobacteraceae</taxon>
        <taxon>Bradyrhizobium</taxon>
    </lineage>
</organism>
<accession>A0A5S4YWL7</accession>
<gene>
    <name evidence="1" type="ORF">FXV83_02005</name>
</gene>